<feature type="coiled-coil region" evidence="1">
    <location>
        <begin position="70"/>
        <end position="126"/>
    </location>
</feature>
<feature type="region of interest" description="Disordered" evidence="2">
    <location>
        <begin position="198"/>
        <end position="219"/>
    </location>
</feature>
<accession>A0A0A9Y6Q7</accession>
<gene>
    <name evidence="3" type="primary">K2CO</name>
    <name evidence="3" type="ORF">CM83_101931</name>
</gene>
<organism evidence="3">
    <name type="scientific">Lygus hesperus</name>
    <name type="common">Western plant bug</name>
    <dbReference type="NCBI Taxonomy" id="30085"/>
    <lineage>
        <taxon>Eukaryota</taxon>
        <taxon>Metazoa</taxon>
        <taxon>Ecdysozoa</taxon>
        <taxon>Arthropoda</taxon>
        <taxon>Hexapoda</taxon>
        <taxon>Insecta</taxon>
        <taxon>Pterygota</taxon>
        <taxon>Neoptera</taxon>
        <taxon>Paraneoptera</taxon>
        <taxon>Hemiptera</taxon>
        <taxon>Heteroptera</taxon>
        <taxon>Panheteroptera</taxon>
        <taxon>Cimicomorpha</taxon>
        <taxon>Miridae</taxon>
        <taxon>Mirini</taxon>
        <taxon>Lygus</taxon>
    </lineage>
</organism>
<evidence type="ECO:0000313" key="4">
    <source>
        <dbReference type="EMBL" id="JAG59522.1"/>
    </source>
</evidence>
<feature type="coiled-coil region" evidence="1">
    <location>
        <begin position="160"/>
        <end position="194"/>
    </location>
</feature>
<dbReference type="EMBL" id="GBHO01014857">
    <property type="protein sequence ID" value="JAG28747.1"/>
    <property type="molecule type" value="Transcribed_RNA"/>
</dbReference>
<feature type="region of interest" description="Disordered" evidence="2">
    <location>
        <begin position="25"/>
        <end position="48"/>
    </location>
</feature>
<dbReference type="EMBL" id="GBRD01006299">
    <property type="protein sequence ID" value="JAG59522.1"/>
    <property type="molecule type" value="Transcribed_RNA"/>
</dbReference>
<protein>
    <submittedName>
        <fullName evidence="3">Keratin, type II cytoskeletal cochleal</fullName>
    </submittedName>
</protein>
<evidence type="ECO:0000256" key="1">
    <source>
        <dbReference type="SAM" id="Coils"/>
    </source>
</evidence>
<proteinExistence type="predicted"/>
<keyword evidence="1" id="KW-0175">Coiled coil</keyword>
<dbReference type="AlphaFoldDB" id="A0A0A9Y6Q7"/>
<reference evidence="3" key="1">
    <citation type="journal article" date="2014" name="PLoS ONE">
        <title>Transcriptome-Based Identification of ABC Transporters in the Western Tarnished Plant Bug Lygus hesperus.</title>
        <authorList>
            <person name="Hull J.J."/>
            <person name="Chaney K."/>
            <person name="Geib S.M."/>
            <person name="Fabrick J.A."/>
            <person name="Brent C.S."/>
            <person name="Walsh D."/>
            <person name="Lavine L.C."/>
        </authorList>
    </citation>
    <scope>NUCLEOTIDE SEQUENCE</scope>
</reference>
<reference evidence="3" key="2">
    <citation type="submission" date="2014-07" db="EMBL/GenBank/DDBJ databases">
        <authorList>
            <person name="Hull J."/>
        </authorList>
    </citation>
    <scope>NUCLEOTIDE SEQUENCE</scope>
</reference>
<sequence>MPATNAEFRRQLPYQNLAFLVSERKAAIQQSMDPPQPPPPHHQLTNKSEIELLTEIGKVLEERSKEIEAHKDLSMRVVDMKQKVRRQKEQIESKWTALIEQEKKECELLTAEKLQLESQMKNEQQAGGSNTNLHKLVIDTNKDKGNKPAPGRVGNYTIMAKRLQGEIKQLESSVNDMKARLQQEIEKKATIETKVKEMRSSLTLHRRQDPFSAPTTPTN</sequence>
<evidence type="ECO:0000256" key="2">
    <source>
        <dbReference type="SAM" id="MobiDB-lite"/>
    </source>
</evidence>
<evidence type="ECO:0000313" key="3">
    <source>
        <dbReference type="EMBL" id="JAG28747.1"/>
    </source>
</evidence>
<reference evidence="4" key="3">
    <citation type="submission" date="2014-09" db="EMBL/GenBank/DDBJ databases">
        <authorList>
            <person name="Magalhaes I.L.F."/>
            <person name="Oliveira U."/>
            <person name="Santos F.R."/>
            <person name="Vidigal T.H.D.A."/>
            <person name="Brescovit A.D."/>
            <person name="Santos A.J."/>
        </authorList>
    </citation>
    <scope>NUCLEOTIDE SEQUENCE</scope>
</reference>
<name>A0A0A9Y6Q7_LYGHE</name>